<keyword evidence="2" id="KW-0378">Hydrolase</keyword>
<evidence type="ECO:0000313" key="3">
    <source>
        <dbReference type="Proteomes" id="UP000006073"/>
    </source>
</evidence>
<dbReference type="GO" id="GO:0016887">
    <property type="term" value="F:ATP hydrolysis activity"/>
    <property type="evidence" value="ECO:0007669"/>
    <property type="project" value="InterPro"/>
</dbReference>
<keyword evidence="2" id="KW-0131">Cell cycle</keyword>
<name>S2DCB2_INDAL</name>
<dbReference type="AlphaFoldDB" id="S2DCB2"/>
<dbReference type="SUPFAM" id="SSF52540">
    <property type="entry name" value="P-loop containing nucleoside triphosphate hydrolases"/>
    <property type="match status" value="1"/>
</dbReference>
<dbReference type="Proteomes" id="UP000006073">
    <property type="component" value="Unassembled WGS sequence"/>
</dbReference>
<dbReference type="STRING" id="1189612.A33Q_2309"/>
<dbReference type="eggNOG" id="COG0464">
    <property type="taxonomic scope" value="Bacteria"/>
</dbReference>
<dbReference type="Gene3D" id="3.40.50.300">
    <property type="entry name" value="P-loop containing nucleotide triphosphate hydrolases"/>
    <property type="match status" value="1"/>
</dbReference>
<protein>
    <submittedName>
        <fullName evidence="2">Cell division protein FtsH</fullName>
        <ecNumber evidence="2">3.4.24.-</ecNumber>
    </submittedName>
</protein>
<feature type="domain" description="ATPase AAA-type core" evidence="1">
    <location>
        <begin position="226"/>
        <end position="313"/>
    </location>
</feature>
<sequence>MSETLLIQDLKKEVNWIKELIKIRWGILHEGLTSESALQHRPPDFSKSRSVYSELLQKYKLTVMDRLFLGLGMLIYEDHSAVEKFFVANKGRPEDWGFIQSPLGFIPTGETAIFVLAGKDLGLQERISVQMKRESRLLETGLVSWNEMTGKSFILIPDQFMEILSITALGEAKYAMSSLPLEGMYLDNVNTSKLLKPQLDRLSEELKKSASNKAVRGFRVHVRTVPGIGKVFDFAKQLRNSDFLFYHINTGKFIGETEKNLERLRSLSKDSNVVLFFDEADALFGKRTNVRDSHDRFANQEIAYLKSIFDDFPGTIIFSEPNEELLLFFGKEAFNHTISY</sequence>
<evidence type="ECO:0000259" key="1">
    <source>
        <dbReference type="Pfam" id="PF00004"/>
    </source>
</evidence>
<dbReference type="GO" id="GO:0051301">
    <property type="term" value="P:cell division"/>
    <property type="evidence" value="ECO:0007669"/>
    <property type="project" value="UniProtKB-KW"/>
</dbReference>
<evidence type="ECO:0000313" key="2">
    <source>
        <dbReference type="EMBL" id="EOZ96539.1"/>
    </source>
</evidence>
<proteinExistence type="predicted"/>
<dbReference type="OrthoDB" id="7438987at2"/>
<dbReference type="GO" id="GO:0005524">
    <property type="term" value="F:ATP binding"/>
    <property type="evidence" value="ECO:0007669"/>
    <property type="project" value="InterPro"/>
</dbReference>
<dbReference type="RefSeq" id="WP_009033914.1">
    <property type="nucleotide sequence ID" value="NZ_ALWO02000033.1"/>
</dbReference>
<accession>S2DCB2</accession>
<keyword evidence="2" id="KW-0132">Cell division</keyword>
<comment type="caution">
    <text evidence="2">The sequence shown here is derived from an EMBL/GenBank/DDBJ whole genome shotgun (WGS) entry which is preliminary data.</text>
</comment>
<dbReference type="InterPro" id="IPR027417">
    <property type="entry name" value="P-loop_NTPase"/>
</dbReference>
<keyword evidence="3" id="KW-1185">Reference proteome</keyword>
<dbReference type="Pfam" id="PF00004">
    <property type="entry name" value="AAA"/>
    <property type="match status" value="1"/>
</dbReference>
<dbReference type="InterPro" id="IPR003959">
    <property type="entry name" value="ATPase_AAA_core"/>
</dbReference>
<dbReference type="EMBL" id="ALWO02000033">
    <property type="protein sequence ID" value="EOZ96539.1"/>
    <property type="molecule type" value="Genomic_DNA"/>
</dbReference>
<organism evidence="2 3">
    <name type="scientific">Indibacter alkaliphilus (strain CCUG 57479 / KCTC 22604 / LW1)</name>
    <dbReference type="NCBI Taxonomy" id="1189612"/>
    <lineage>
        <taxon>Bacteria</taxon>
        <taxon>Pseudomonadati</taxon>
        <taxon>Bacteroidota</taxon>
        <taxon>Cytophagia</taxon>
        <taxon>Cytophagales</taxon>
        <taxon>Cyclobacteriaceae</taxon>
    </lineage>
</organism>
<dbReference type="EC" id="3.4.24.-" evidence="2"/>
<reference evidence="2 3" key="1">
    <citation type="journal article" date="2013" name="Genome Announc.">
        <title>Draft Genome Sequence of Indibacter alkaliphilus Strain LW1T, Isolated from Lonar Lake, a Haloalkaline Lake in the Buldana District of Maharashtra, India.</title>
        <authorList>
            <person name="Singh A."/>
            <person name="Kumar Jangir P."/>
            <person name="Sharma R."/>
            <person name="Singh A."/>
            <person name="Kumar Pinnaka A."/>
            <person name="Shivaji S."/>
        </authorList>
    </citation>
    <scope>NUCLEOTIDE SEQUENCE [LARGE SCALE GENOMIC DNA]</scope>
    <source>
        <strain evidence="3">CCUG 57479 / KCTC 22604 / LW1</strain>
    </source>
</reference>
<gene>
    <name evidence="2" type="ORF">A33Q_2309</name>
</gene>